<evidence type="ECO:0000313" key="9">
    <source>
        <dbReference type="Proteomes" id="UP001597506"/>
    </source>
</evidence>
<reference evidence="9" key="1">
    <citation type="journal article" date="2019" name="Int. J. Syst. Evol. Microbiol.">
        <title>The Global Catalogue of Microorganisms (GCM) 10K type strain sequencing project: providing services to taxonomists for standard genome sequencing and annotation.</title>
        <authorList>
            <consortium name="The Broad Institute Genomics Platform"/>
            <consortium name="The Broad Institute Genome Sequencing Center for Infectious Disease"/>
            <person name="Wu L."/>
            <person name="Ma J."/>
        </authorList>
    </citation>
    <scope>NUCLEOTIDE SEQUENCE [LARGE SCALE GENOMIC DNA]</scope>
    <source>
        <strain evidence="9">KCTC 3913</strain>
    </source>
</reference>
<keyword evidence="3" id="KW-0479">Metal-binding</keyword>
<dbReference type="Gene3D" id="3.90.79.10">
    <property type="entry name" value="Nucleoside Triphosphate Pyrophosphohydrolase"/>
    <property type="match status" value="1"/>
</dbReference>
<gene>
    <name evidence="8" type="ORF">ACFSUL_16090</name>
</gene>
<evidence type="ECO:0000259" key="7">
    <source>
        <dbReference type="PROSITE" id="PS51462"/>
    </source>
</evidence>
<comment type="cofactor">
    <cofactor evidence="2">
        <name>Mg(2+)</name>
        <dbReference type="ChEBI" id="CHEBI:18420"/>
    </cofactor>
</comment>
<evidence type="ECO:0000256" key="6">
    <source>
        <dbReference type="ARBA" id="ARBA00023211"/>
    </source>
</evidence>
<dbReference type="InterPro" id="IPR039121">
    <property type="entry name" value="NUDT19"/>
</dbReference>
<dbReference type="PANTHER" id="PTHR12318:SF0">
    <property type="entry name" value="ACYL-COENZYME A DIPHOSPHATASE NUDT19"/>
    <property type="match status" value="1"/>
</dbReference>
<keyword evidence="5" id="KW-0460">Magnesium</keyword>
<proteinExistence type="predicted"/>
<evidence type="ECO:0000256" key="2">
    <source>
        <dbReference type="ARBA" id="ARBA00001946"/>
    </source>
</evidence>
<organism evidence="8 9">
    <name type="scientific">Bacillus seohaeanensis</name>
    <dbReference type="NCBI Taxonomy" id="284580"/>
    <lineage>
        <taxon>Bacteria</taxon>
        <taxon>Bacillati</taxon>
        <taxon>Bacillota</taxon>
        <taxon>Bacilli</taxon>
        <taxon>Bacillales</taxon>
        <taxon>Bacillaceae</taxon>
        <taxon>Bacillus</taxon>
    </lineage>
</organism>
<evidence type="ECO:0000256" key="4">
    <source>
        <dbReference type="ARBA" id="ARBA00022801"/>
    </source>
</evidence>
<evidence type="ECO:0000256" key="3">
    <source>
        <dbReference type="ARBA" id="ARBA00022723"/>
    </source>
</evidence>
<feature type="domain" description="Nudix hydrolase" evidence="7">
    <location>
        <begin position="4"/>
        <end position="196"/>
    </location>
</feature>
<protein>
    <submittedName>
        <fullName evidence="8">NUDIX domain-containing protein</fullName>
    </submittedName>
</protein>
<accession>A0ABW5RW71</accession>
<keyword evidence="9" id="KW-1185">Reference proteome</keyword>
<dbReference type="InterPro" id="IPR015797">
    <property type="entry name" value="NUDIX_hydrolase-like_dom_sf"/>
</dbReference>
<dbReference type="InterPro" id="IPR000086">
    <property type="entry name" value="NUDIX_hydrolase_dom"/>
</dbReference>
<evidence type="ECO:0000256" key="1">
    <source>
        <dbReference type="ARBA" id="ARBA00001936"/>
    </source>
</evidence>
<dbReference type="EMBL" id="JBHUMF010000031">
    <property type="protein sequence ID" value="MFD2682261.1"/>
    <property type="molecule type" value="Genomic_DNA"/>
</dbReference>
<dbReference type="PANTHER" id="PTHR12318">
    <property type="entry name" value="TESTOSTERONE-REGULATED PROTEIN RP2"/>
    <property type="match status" value="1"/>
</dbReference>
<dbReference type="SUPFAM" id="SSF55811">
    <property type="entry name" value="Nudix"/>
    <property type="match status" value="1"/>
</dbReference>
<keyword evidence="4" id="KW-0378">Hydrolase</keyword>
<dbReference type="Proteomes" id="UP001597506">
    <property type="component" value="Unassembled WGS sequence"/>
</dbReference>
<keyword evidence="6" id="KW-0464">Manganese</keyword>
<comment type="caution">
    <text evidence="8">The sequence shown here is derived from an EMBL/GenBank/DDBJ whole genome shotgun (WGS) entry which is preliminary data.</text>
</comment>
<dbReference type="PROSITE" id="PS51462">
    <property type="entry name" value="NUDIX"/>
    <property type="match status" value="1"/>
</dbReference>
<evidence type="ECO:0000313" key="8">
    <source>
        <dbReference type="EMBL" id="MFD2682261.1"/>
    </source>
</evidence>
<comment type="cofactor">
    <cofactor evidence="1">
        <name>Mn(2+)</name>
        <dbReference type="ChEBI" id="CHEBI:29035"/>
    </cofactor>
</comment>
<sequence length="217" mass="24795">MTVIPKLASTVVLMDDFSRVYLTKRPKTMKFLGGFYVFPGGSVEVEDNVIDSKYIKNGSLNESFSQAHYVAAARELFEEVGILLCSRDDGSTAQFTNKTELEYRRLLLNEEISFLQLLEQEKLFLNLENITYFGNRITPEKNPIRFDTRFFLAKLPEGQSPNPDAHEIDEAFWITPEEAISAYKSGKMPMVSPTITSLRTIMNYQKGAPLMMPERQK</sequence>
<evidence type="ECO:0000256" key="5">
    <source>
        <dbReference type="ARBA" id="ARBA00022842"/>
    </source>
</evidence>
<dbReference type="CDD" id="cd18870">
    <property type="entry name" value="NUDIX_AcylCoAdiphos_Nudt19"/>
    <property type="match status" value="1"/>
</dbReference>
<name>A0ABW5RW71_9BACI</name>
<dbReference type="RefSeq" id="WP_377936961.1">
    <property type="nucleotide sequence ID" value="NZ_JBHUMF010000031.1"/>
</dbReference>